<comment type="similarity">
    <text evidence="1">Belongs to the ATP-dependent AMP-binding enzyme family.</text>
</comment>
<evidence type="ECO:0000256" key="4">
    <source>
        <dbReference type="ARBA" id="ARBA00022598"/>
    </source>
</evidence>
<dbReference type="GO" id="GO:0070566">
    <property type="term" value="F:adenylyltransferase activity"/>
    <property type="evidence" value="ECO:0007669"/>
    <property type="project" value="TreeGrafter"/>
</dbReference>
<keyword evidence="4 8" id="KW-0436">Ligase</keyword>
<gene>
    <name evidence="8" type="ORF">UC8_43510</name>
</gene>
<dbReference type="EC" id="6.2.1.-" evidence="8"/>
<dbReference type="GO" id="GO:0031177">
    <property type="term" value="F:phosphopantetheine binding"/>
    <property type="evidence" value="ECO:0007669"/>
    <property type="project" value="InterPro"/>
</dbReference>
<keyword evidence="5" id="KW-0276">Fatty acid metabolism</keyword>
<dbReference type="PANTHER" id="PTHR22754">
    <property type="entry name" value="DISCO-INTERACTING PROTEIN 2 DIP2 -RELATED"/>
    <property type="match status" value="1"/>
</dbReference>
<dbReference type="InterPro" id="IPR045851">
    <property type="entry name" value="AMP-bd_C_sf"/>
</dbReference>
<organism evidence="8 9">
    <name type="scientific">Roseimaritima ulvae</name>
    <dbReference type="NCBI Taxonomy" id="980254"/>
    <lineage>
        <taxon>Bacteria</taxon>
        <taxon>Pseudomonadati</taxon>
        <taxon>Planctomycetota</taxon>
        <taxon>Planctomycetia</taxon>
        <taxon>Pirellulales</taxon>
        <taxon>Pirellulaceae</taxon>
        <taxon>Roseimaritima</taxon>
    </lineage>
</organism>
<evidence type="ECO:0000259" key="7">
    <source>
        <dbReference type="PROSITE" id="PS50075"/>
    </source>
</evidence>
<dbReference type="Gene3D" id="1.10.1200.10">
    <property type="entry name" value="ACP-like"/>
    <property type="match status" value="1"/>
</dbReference>
<sequence length="759" mass="83306">MPGNRSLPPKLDKKPSNCSASWSGIGPPVTIILLLLELAGAQLKVLTVLFPSHLQPRTTLNRVLLRYAQQRTEDVACTFVNCESGAQQSIAWGPLIDRAQDIAHELFERGLQDQRVVLAHAAGLDFYASFLGCLYAGAIAIPIKPPTSRRGATHAHSVLAGSGAKTLLSDGPTAARVTAALAAEVPITILDTDQLPRSDTGQLTRNGPPLDLSHPDRPAYLQYTSGSTGTPQGVVVRHRNLIANLNVLYDAVRPTEADRAVCWLPHFHDMGLVTNLFTLAMGMPLQMFAFQDFAGRPMRWLRAISEFGATLSGGPNFAFQMCAERAVEQDLQELDLRRWRFAFCGAEPIRRSTLDRFADKFSRCGFDDNAFRPCYGLAEATLAVTLNRAADLPRYRLLSTRGLQQHHLHDPQGESDGEYVVGCGVPAPEHQVAILGTSGEILGESQIGEIVCSGPSISTGYWADTQPDGLRFQTADDGGSRLRTGDLGFLEQGQLFVVGRLKDLIILSGRNHAPHQLEATIRDSHVDIQGQLGAAFPVDREQREQLVVVHEVAQLRRKTLPSDEIFAAVQANLYAEHGVTADDIVLVRRNQIPRTSSGKIQRSLCKMKYLADEFRVAASHKFEQADAAHDLLLQLSDDVAANRQLLRHWLCDWIHARVGIRLDQTAEDHALTDVGIDSLAAMELHHELARLLGPDVHLPAIIEFATLGEFVDAIAQKSTAITNFKAQKTPTGLVDDVLSRIETLTDSEVKSNLQRWMDN</sequence>
<accession>A0A5B9QTC7</accession>
<keyword evidence="9" id="KW-1185">Reference proteome</keyword>
<keyword evidence="3" id="KW-0597">Phosphoprotein</keyword>
<dbReference type="Gene3D" id="3.30.300.30">
    <property type="match status" value="1"/>
</dbReference>
<keyword evidence="6" id="KW-0443">Lipid metabolism</keyword>
<dbReference type="EMBL" id="CP042914">
    <property type="protein sequence ID" value="QEG42317.1"/>
    <property type="molecule type" value="Genomic_DNA"/>
</dbReference>
<dbReference type="Pfam" id="PF00550">
    <property type="entry name" value="PP-binding"/>
    <property type="match status" value="1"/>
</dbReference>
<keyword evidence="2" id="KW-0596">Phosphopantetheine</keyword>
<dbReference type="SUPFAM" id="SSF47336">
    <property type="entry name" value="ACP-like"/>
    <property type="match status" value="1"/>
</dbReference>
<dbReference type="KEGG" id="rul:UC8_43510"/>
<feature type="domain" description="Carrier" evidence="7">
    <location>
        <begin position="640"/>
        <end position="718"/>
    </location>
</feature>
<dbReference type="PANTHER" id="PTHR22754:SF32">
    <property type="entry name" value="DISCO-INTERACTING PROTEIN 2"/>
    <property type="match status" value="1"/>
</dbReference>
<evidence type="ECO:0000256" key="2">
    <source>
        <dbReference type="ARBA" id="ARBA00022450"/>
    </source>
</evidence>
<dbReference type="Pfam" id="PF23024">
    <property type="entry name" value="AMP-dom_DIP2-like"/>
    <property type="match status" value="1"/>
</dbReference>
<evidence type="ECO:0000256" key="3">
    <source>
        <dbReference type="ARBA" id="ARBA00022553"/>
    </source>
</evidence>
<dbReference type="SUPFAM" id="SSF56801">
    <property type="entry name" value="Acetyl-CoA synthetase-like"/>
    <property type="match status" value="1"/>
</dbReference>
<dbReference type="InterPro" id="IPR042099">
    <property type="entry name" value="ANL_N_sf"/>
</dbReference>
<dbReference type="FunFam" id="3.40.50.12780:FF:000013">
    <property type="entry name" value="Long-chain-fatty-acid--AMP ligase FadD32"/>
    <property type="match status" value="1"/>
</dbReference>
<protein>
    <submittedName>
        <fullName evidence="8">Fatty-acid--CoA ligase fadD21</fullName>
        <ecNumber evidence="8">6.2.1.-</ecNumber>
    </submittedName>
</protein>
<proteinExistence type="inferred from homology"/>
<dbReference type="InterPro" id="IPR040097">
    <property type="entry name" value="FAAL/FAAC"/>
</dbReference>
<dbReference type="InterPro" id="IPR020806">
    <property type="entry name" value="PKS_PP-bd"/>
</dbReference>
<dbReference type="GO" id="GO:0005886">
    <property type="term" value="C:plasma membrane"/>
    <property type="evidence" value="ECO:0007669"/>
    <property type="project" value="TreeGrafter"/>
</dbReference>
<dbReference type="Gene3D" id="3.40.50.12780">
    <property type="entry name" value="N-terminal domain of ligase-like"/>
    <property type="match status" value="1"/>
</dbReference>
<dbReference type="InterPro" id="IPR009081">
    <property type="entry name" value="PP-bd_ACP"/>
</dbReference>
<dbReference type="GO" id="GO:0016874">
    <property type="term" value="F:ligase activity"/>
    <property type="evidence" value="ECO:0007669"/>
    <property type="project" value="UniProtKB-KW"/>
</dbReference>
<dbReference type="InterPro" id="IPR036736">
    <property type="entry name" value="ACP-like_sf"/>
</dbReference>
<dbReference type="GO" id="GO:0071766">
    <property type="term" value="P:Actinobacterium-type cell wall biogenesis"/>
    <property type="evidence" value="ECO:0007669"/>
    <property type="project" value="UniProtKB-ARBA"/>
</dbReference>
<evidence type="ECO:0000313" key="8">
    <source>
        <dbReference type="EMBL" id="QEG42317.1"/>
    </source>
</evidence>
<dbReference type="OrthoDB" id="219272at2"/>
<dbReference type="Pfam" id="PF00501">
    <property type="entry name" value="AMP-binding"/>
    <property type="match status" value="1"/>
</dbReference>
<evidence type="ECO:0000313" key="9">
    <source>
        <dbReference type="Proteomes" id="UP000325286"/>
    </source>
</evidence>
<evidence type="ECO:0000256" key="5">
    <source>
        <dbReference type="ARBA" id="ARBA00022832"/>
    </source>
</evidence>
<dbReference type="GO" id="GO:0006633">
    <property type="term" value="P:fatty acid biosynthetic process"/>
    <property type="evidence" value="ECO:0007669"/>
    <property type="project" value="TreeGrafter"/>
</dbReference>
<reference evidence="8 9" key="1">
    <citation type="submission" date="2019-08" db="EMBL/GenBank/DDBJ databases">
        <title>Deep-cultivation of Planctomycetes and their phenomic and genomic characterization uncovers novel biology.</title>
        <authorList>
            <person name="Wiegand S."/>
            <person name="Jogler M."/>
            <person name="Boedeker C."/>
            <person name="Pinto D."/>
            <person name="Vollmers J."/>
            <person name="Rivas-Marin E."/>
            <person name="Kohn T."/>
            <person name="Peeters S.H."/>
            <person name="Heuer A."/>
            <person name="Rast P."/>
            <person name="Oberbeckmann S."/>
            <person name="Bunk B."/>
            <person name="Jeske O."/>
            <person name="Meyerdierks A."/>
            <person name="Storesund J.E."/>
            <person name="Kallscheuer N."/>
            <person name="Luecker S."/>
            <person name="Lage O.M."/>
            <person name="Pohl T."/>
            <person name="Merkel B.J."/>
            <person name="Hornburger P."/>
            <person name="Mueller R.-W."/>
            <person name="Bruemmer F."/>
            <person name="Labrenz M."/>
            <person name="Spormann A.M."/>
            <person name="Op den Camp H."/>
            <person name="Overmann J."/>
            <person name="Amann R."/>
            <person name="Jetten M.S.M."/>
            <person name="Mascher T."/>
            <person name="Medema M.H."/>
            <person name="Devos D.P."/>
            <person name="Kaster A.-K."/>
            <person name="Ovreas L."/>
            <person name="Rohde M."/>
            <person name="Galperin M.Y."/>
            <person name="Jogler C."/>
        </authorList>
    </citation>
    <scope>NUCLEOTIDE SEQUENCE [LARGE SCALE GENOMIC DNA]</scope>
    <source>
        <strain evidence="8 9">UC8</strain>
    </source>
</reference>
<evidence type="ECO:0000256" key="6">
    <source>
        <dbReference type="ARBA" id="ARBA00023098"/>
    </source>
</evidence>
<dbReference type="AlphaFoldDB" id="A0A5B9QTC7"/>
<dbReference type="CDD" id="cd05931">
    <property type="entry name" value="FAAL"/>
    <property type="match status" value="1"/>
</dbReference>
<dbReference type="InterPro" id="IPR000873">
    <property type="entry name" value="AMP-dep_synth/lig_dom"/>
</dbReference>
<dbReference type="PROSITE" id="PS50075">
    <property type="entry name" value="CARRIER"/>
    <property type="match status" value="1"/>
</dbReference>
<name>A0A5B9QTC7_9BACT</name>
<dbReference type="Proteomes" id="UP000325286">
    <property type="component" value="Chromosome"/>
</dbReference>
<dbReference type="InterPro" id="IPR025110">
    <property type="entry name" value="AMP-bd_C"/>
</dbReference>
<evidence type="ECO:0000256" key="1">
    <source>
        <dbReference type="ARBA" id="ARBA00006432"/>
    </source>
</evidence>
<dbReference type="SMART" id="SM00823">
    <property type="entry name" value="PKS_PP"/>
    <property type="match status" value="1"/>
</dbReference>